<comment type="caution">
    <text evidence="1">The sequence shown here is derived from an EMBL/GenBank/DDBJ whole genome shotgun (WGS) entry which is preliminary data.</text>
</comment>
<accession>A0AAD7ENI5</accession>
<evidence type="ECO:0000313" key="1">
    <source>
        <dbReference type="EMBL" id="KAJ7340749.1"/>
    </source>
</evidence>
<dbReference type="Proteomes" id="UP001218218">
    <property type="component" value="Unassembled WGS sequence"/>
</dbReference>
<evidence type="ECO:0000313" key="2">
    <source>
        <dbReference type="Proteomes" id="UP001218218"/>
    </source>
</evidence>
<organism evidence="1 2">
    <name type="scientific">Mycena albidolilacea</name>
    <dbReference type="NCBI Taxonomy" id="1033008"/>
    <lineage>
        <taxon>Eukaryota</taxon>
        <taxon>Fungi</taxon>
        <taxon>Dikarya</taxon>
        <taxon>Basidiomycota</taxon>
        <taxon>Agaricomycotina</taxon>
        <taxon>Agaricomycetes</taxon>
        <taxon>Agaricomycetidae</taxon>
        <taxon>Agaricales</taxon>
        <taxon>Marasmiineae</taxon>
        <taxon>Mycenaceae</taxon>
        <taxon>Mycena</taxon>
    </lineage>
</organism>
<dbReference type="AlphaFoldDB" id="A0AAD7ENI5"/>
<reference evidence="1" key="1">
    <citation type="submission" date="2023-03" db="EMBL/GenBank/DDBJ databases">
        <title>Massive genome expansion in bonnet fungi (Mycena s.s.) driven by repeated elements and novel gene families across ecological guilds.</title>
        <authorList>
            <consortium name="Lawrence Berkeley National Laboratory"/>
            <person name="Harder C.B."/>
            <person name="Miyauchi S."/>
            <person name="Viragh M."/>
            <person name="Kuo A."/>
            <person name="Thoen E."/>
            <person name="Andreopoulos B."/>
            <person name="Lu D."/>
            <person name="Skrede I."/>
            <person name="Drula E."/>
            <person name="Henrissat B."/>
            <person name="Morin E."/>
            <person name="Kohler A."/>
            <person name="Barry K."/>
            <person name="LaButti K."/>
            <person name="Morin E."/>
            <person name="Salamov A."/>
            <person name="Lipzen A."/>
            <person name="Mereny Z."/>
            <person name="Hegedus B."/>
            <person name="Baldrian P."/>
            <person name="Stursova M."/>
            <person name="Weitz H."/>
            <person name="Taylor A."/>
            <person name="Grigoriev I.V."/>
            <person name="Nagy L.G."/>
            <person name="Martin F."/>
            <person name="Kauserud H."/>
        </authorList>
    </citation>
    <scope>NUCLEOTIDE SEQUENCE</scope>
    <source>
        <strain evidence="1">CBHHK002</strain>
    </source>
</reference>
<proteinExistence type="predicted"/>
<keyword evidence="2" id="KW-1185">Reference proteome</keyword>
<name>A0AAD7ENI5_9AGAR</name>
<sequence length="181" mass="20974">CADWTPELAHAHAAFETGREWGGEWAGCVQKFFEFEAAWGYDKGSWKMATKNRPCQVSGWLNRGRKWTMPPTLGGLLGRREATGQAEELWVGLFWAWWRTLQPNERAELGNRELSRPEKADWSMMAQMHGNNGLLQVMAALLWWGEVVRKRGEEEQEEWLVAVRDVTWVLERLLESGEIDR</sequence>
<protein>
    <submittedName>
        <fullName evidence="1">Uncharacterized protein</fullName>
    </submittedName>
</protein>
<gene>
    <name evidence="1" type="ORF">DFH08DRAFT_704518</name>
</gene>
<feature type="non-terminal residue" evidence="1">
    <location>
        <position position="1"/>
    </location>
</feature>
<dbReference type="EMBL" id="JARIHO010000026">
    <property type="protein sequence ID" value="KAJ7340749.1"/>
    <property type="molecule type" value="Genomic_DNA"/>
</dbReference>